<accession>A0AAC9HLD9</accession>
<dbReference type="Proteomes" id="UP000095210">
    <property type="component" value="Chromosome"/>
</dbReference>
<feature type="coiled-coil region" evidence="1">
    <location>
        <begin position="896"/>
        <end position="923"/>
    </location>
</feature>
<dbReference type="AlphaFoldDB" id="A0AAC9HLD9"/>
<dbReference type="EMBL" id="CP014859">
    <property type="protein sequence ID" value="AOS61542.1"/>
    <property type="molecule type" value="Genomic_DNA"/>
</dbReference>
<dbReference type="Pfam" id="PF13569">
    <property type="entry name" value="DUF4132"/>
    <property type="match status" value="1"/>
</dbReference>
<sequence length="1133" mass="123899">MPPSQKASAVTDPLPADEDVLVLPPEWFPHLAPRRGGHLLPVVPIKKAIEKADKLVAAAQETIEQRLLGNTAWARFTAAAREHQAGNPSPLGAAVLAGIVASTLTDAKLQRLEVFADAWAAAHGVVFAAEAVAELADMTVTSAYSGSARSWRGSNKTHLLEGPRLRSRDEQHVDRWPGEPIARRVRALLAEADEALYRRAVHALEPRPHGRFRNVVTAFLLPTEQWQQHEDRGIGAAEVELRLQTTTSFTEVALLLSHTEGVRRAYENNPRGLVFTLVEGLAGSAHPEKLAALLHGMRSQSKGIRAWSALSEALAVVPTDDAFLALVGVGLADPLVSAAHRFPRRALRLLAKPVEDEGFSERAMLLLRRLANSYPELAAEILAKPSTTGRERLATAIHATAAPEAEPATVPALLAEPPWSRAGAVSADTTVVEGLTPAAGTTVRWAPGERAAWRWQNFQVASSSRTGFETRAASITKSLDQGDLSGGNTAWLFANGPMDLIEPLIRDDRTKLDSWELIGHGRRLAARHGTALAEKLRRAAAEEPRNAGHTLLPFCDAATATLMAHWRARRPVLRHLADTWLARHGSEAATLLIPAALGPLGRDRLHARQALWVAAQGCESAVIEAAGEHGTAVQQSIATLLATNPLLDGAPAEEAVPEPAAAVWVDVEVLPPVLLSSGEQRLPDADVRTLLHVLQLPWLSRSSKALVEFHARCDSRSLAEFCWQLFLAKFRIDQQEGENWEKALGCPATSWVARALGWFGDDQTARDIVELLRHHKGKDLTTSLFTALADIGTDRAWSHLIRSARRGRAGREHAELLLAAHTYRQSCSTAQLADQVVPRLGFSAAGTLTVDYGVRQFACGLNDGLQVVITDGAGKTLKTLPRPVQKDEPTAAAQGYQRLRELRDDLSRIAEELAQRLERELVQPTDRNSAQFRAQLGHPILCPMWRGLVWLAIDAEGTQRAFRVAEDGTFADVEDDEFHLDDHSTVTLAHPAQLGDDLRRWTELFGEYKVIQPIVQLGRPVHRLEPEERGAVELARYQGKNIGHGRFKDLTIRGWEWAEGRVGKPFARRMGAVMAVLEFEHWDGAWSGDLVIAKVRITRPAGSEFRDDHGLPLSELGLAGESELLNDLHDLFA</sequence>
<dbReference type="InterPro" id="IPR025406">
    <property type="entry name" value="DUF4132"/>
</dbReference>
<evidence type="ECO:0000259" key="2">
    <source>
        <dbReference type="Pfam" id="PF13569"/>
    </source>
</evidence>
<evidence type="ECO:0000313" key="3">
    <source>
        <dbReference type="EMBL" id="AOS61542.1"/>
    </source>
</evidence>
<gene>
    <name evidence="3" type="ORF">TL08_03550</name>
</gene>
<organism evidence="3 4">
    <name type="scientific">Actinoalloteichus hymeniacidonis</name>
    <dbReference type="NCBI Taxonomy" id="340345"/>
    <lineage>
        <taxon>Bacteria</taxon>
        <taxon>Bacillati</taxon>
        <taxon>Actinomycetota</taxon>
        <taxon>Actinomycetes</taxon>
        <taxon>Pseudonocardiales</taxon>
        <taxon>Pseudonocardiaceae</taxon>
        <taxon>Actinoalloteichus</taxon>
    </lineage>
</organism>
<protein>
    <submittedName>
        <fullName evidence="3">DUF4132 family protein</fullName>
    </submittedName>
</protein>
<evidence type="ECO:0000256" key="1">
    <source>
        <dbReference type="SAM" id="Coils"/>
    </source>
</evidence>
<keyword evidence="1" id="KW-0175">Coiled coil</keyword>
<evidence type="ECO:0000313" key="4">
    <source>
        <dbReference type="Proteomes" id="UP000095210"/>
    </source>
</evidence>
<proteinExistence type="predicted"/>
<reference evidence="4" key="1">
    <citation type="submission" date="2016-03" db="EMBL/GenBank/DDBJ databases">
        <title>Complete genome sequence of the type strain Actinoalloteichus hymeniacidonis DSM 45092.</title>
        <authorList>
            <person name="Schaffert L."/>
            <person name="Albersmeier A."/>
            <person name="Winkler A."/>
            <person name="Kalinowski J."/>
            <person name="Zotchev S."/>
            <person name="Ruckert C."/>
        </authorList>
    </citation>
    <scope>NUCLEOTIDE SEQUENCE [LARGE SCALE GENOMIC DNA]</scope>
    <source>
        <strain evidence="4">HPA177(T) (DSM 45092(T))</strain>
    </source>
</reference>
<keyword evidence="4" id="KW-1185">Reference proteome</keyword>
<feature type="domain" description="DUF4132" evidence="2">
    <location>
        <begin position="874"/>
        <end position="1055"/>
    </location>
</feature>
<dbReference type="KEGG" id="ahm:TL08_03550"/>
<name>A0AAC9HLD9_9PSEU</name>